<dbReference type="GO" id="GO:0004252">
    <property type="term" value="F:serine-type endopeptidase activity"/>
    <property type="evidence" value="ECO:0007669"/>
    <property type="project" value="InterPro"/>
</dbReference>
<proteinExistence type="predicted"/>
<feature type="region of interest" description="Disordered" evidence="1">
    <location>
        <begin position="111"/>
        <end position="141"/>
    </location>
</feature>
<comment type="caution">
    <text evidence="3">The sequence shown here is derived from an EMBL/GenBank/DDBJ whole genome shotgun (WGS) entry which is preliminary data.</text>
</comment>
<dbReference type="EMBL" id="BMNB01000001">
    <property type="protein sequence ID" value="GGM21469.1"/>
    <property type="molecule type" value="Genomic_DNA"/>
</dbReference>
<reference evidence="3" key="1">
    <citation type="journal article" date="2014" name="Int. J. Syst. Evol. Microbiol.">
        <title>Complete genome sequence of Corynebacterium casei LMG S-19264T (=DSM 44701T), isolated from a smear-ripened cheese.</title>
        <authorList>
            <consortium name="US DOE Joint Genome Institute (JGI-PGF)"/>
            <person name="Walter F."/>
            <person name="Albersmeier A."/>
            <person name="Kalinowski J."/>
            <person name="Ruckert C."/>
        </authorList>
    </citation>
    <scope>NUCLEOTIDE SEQUENCE</scope>
    <source>
        <strain evidence="3">CGMCC 4.7312</strain>
    </source>
</reference>
<feature type="chain" id="PRO_5037426628" description="Serine protease" evidence="2">
    <location>
        <begin position="29"/>
        <end position="458"/>
    </location>
</feature>
<keyword evidence="2" id="KW-0732">Signal</keyword>
<dbReference type="PROSITE" id="PS00134">
    <property type="entry name" value="TRYPSIN_HIS"/>
    <property type="match status" value="1"/>
</dbReference>
<evidence type="ECO:0000313" key="4">
    <source>
        <dbReference type="Proteomes" id="UP000608890"/>
    </source>
</evidence>
<dbReference type="GO" id="GO:0006508">
    <property type="term" value="P:proteolysis"/>
    <property type="evidence" value="ECO:0007669"/>
    <property type="project" value="InterPro"/>
</dbReference>
<keyword evidence="4" id="KW-1185">Reference proteome</keyword>
<protein>
    <recommendedName>
        <fullName evidence="5">Serine protease</fullName>
    </recommendedName>
</protein>
<dbReference type="InterPro" id="IPR018114">
    <property type="entry name" value="TRYPSIN_HIS"/>
</dbReference>
<evidence type="ECO:0000313" key="3">
    <source>
        <dbReference type="EMBL" id="GGM21469.1"/>
    </source>
</evidence>
<sequence>MLKVTGRCLALTLTGVAGAVWLPSPAYAEITTDQPATSTAVAVTTTPPATDDTLRPGYAEALNIAVERAYASPAEYSMPYVENDQLMVPVSQTASAATLTAASADMVVAPTSTGTITDDPDTPSTEPDKDTVPTDTTDPETFTPMKADVIIEPVVMRVPYTVDQLATVQDEVLELSDDQLTGASNLRTAAIDPVNNRVIIKAATVTQGMREALAARYGAYRVALELVPGMTEPSPKIGRKADTAPYYGGAYFYATLKCSTAFSWTHKGAHYMLTAGHCTALNGKAHNPNGTLGTVTADNWNNTTGSVKVNGHTYSGDASTIKLTKTSAGRVYKGSATSTTSRAVTARMNRRSHFGESYCVSGRATGEMCGFQVRATYVTVRYSDGSVLRNAMEGYRYGTCTKGGDSGAPIYNIKSNGTITARGILSGGSSNASGHCYDYFTDTHLAEVALPGIIKLAS</sequence>
<dbReference type="AlphaFoldDB" id="A0A917WQV0"/>
<evidence type="ECO:0008006" key="5">
    <source>
        <dbReference type="Google" id="ProtNLM"/>
    </source>
</evidence>
<dbReference type="Gene3D" id="2.40.10.10">
    <property type="entry name" value="Trypsin-like serine proteases"/>
    <property type="match status" value="2"/>
</dbReference>
<gene>
    <name evidence="3" type="ORF">GCM10011608_02670</name>
</gene>
<dbReference type="SUPFAM" id="SSF50494">
    <property type="entry name" value="Trypsin-like serine proteases"/>
    <property type="match status" value="1"/>
</dbReference>
<dbReference type="Proteomes" id="UP000608890">
    <property type="component" value="Unassembled WGS sequence"/>
</dbReference>
<reference evidence="3" key="2">
    <citation type="submission" date="2020-09" db="EMBL/GenBank/DDBJ databases">
        <authorList>
            <person name="Sun Q."/>
            <person name="Zhou Y."/>
        </authorList>
    </citation>
    <scope>NUCLEOTIDE SEQUENCE</scope>
    <source>
        <strain evidence="3">CGMCC 4.7312</strain>
    </source>
</reference>
<name>A0A917WQV0_9ACTN</name>
<accession>A0A917WQV0</accession>
<evidence type="ECO:0000256" key="2">
    <source>
        <dbReference type="SAM" id="SignalP"/>
    </source>
</evidence>
<feature type="signal peptide" evidence="2">
    <location>
        <begin position="1"/>
        <end position="28"/>
    </location>
</feature>
<dbReference type="CDD" id="cd21112">
    <property type="entry name" value="alphaLP-like"/>
    <property type="match status" value="1"/>
</dbReference>
<dbReference type="InterPro" id="IPR043504">
    <property type="entry name" value="Peptidase_S1_PA_chymotrypsin"/>
</dbReference>
<organism evidence="3 4">
    <name type="scientific">Micromonospora sonchi</name>
    <dbReference type="NCBI Taxonomy" id="1763543"/>
    <lineage>
        <taxon>Bacteria</taxon>
        <taxon>Bacillati</taxon>
        <taxon>Actinomycetota</taxon>
        <taxon>Actinomycetes</taxon>
        <taxon>Micromonosporales</taxon>
        <taxon>Micromonosporaceae</taxon>
        <taxon>Micromonospora</taxon>
    </lineage>
</organism>
<evidence type="ECO:0000256" key="1">
    <source>
        <dbReference type="SAM" id="MobiDB-lite"/>
    </source>
</evidence>
<feature type="compositionally biased region" description="Low complexity" evidence="1">
    <location>
        <begin position="111"/>
        <end position="125"/>
    </location>
</feature>
<dbReference type="InterPro" id="IPR009003">
    <property type="entry name" value="Peptidase_S1_PA"/>
</dbReference>